<keyword evidence="4 9" id="KW-0378">Hydrolase</keyword>
<dbReference type="SMART" id="SM01168">
    <property type="entry name" value="DUF1907"/>
    <property type="match status" value="1"/>
</dbReference>
<dbReference type="RefSeq" id="XP_024893437.1">
    <property type="nucleotide sequence ID" value="XM_025037669.1"/>
</dbReference>
<accession>A0A6J1RFA4</accession>
<evidence type="ECO:0000313" key="9">
    <source>
        <dbReference type="RefSeq" id="XP_024893437.1"/>
    </source>
</evidence>
<dbReference type="Pfam" id="PF08925">
    <property type="entry name" value="DUF1907"/>
    <property type="match status" value="1"/>
</dbReference>
<evidence type="ECO:0000256" key="2">
    <source>
        <dbReference type="ARBA" id="ARBA00011245"/>
    </source>
</evidence>
<dbReference type="PANTHER" id="PTHR13204:SF1">
    <property type="entry name" value="ESTER HYDROLASE C11ORF54"/>
    <property type="match status" value="1"/>
</dbReference>
<feature type="domain" description="DUF1907" evidence="7">
    <location>
        <begin position="1"/>
        <end position="139"/>
    </location>
</feature>
<dbReference type="OrthoDB" id="7552260at2759"/>
<dbReference type="PANTHER" id="PTHR13204">
    <property type="entry name" value="PTD012 PROTEIN"/>
    <property type="match status" value="1"/>
</dbReference>
<evidence type="ECO:0000256" key="1">
    <source>
        <dbReference type="ARBA" id="ARBA00004123"/>
    </source>
</evidence>
<dbReference type="GeneID" id="112468472"/>
<keyword evidence="3" id="KW-0479">Metal-binding</keyword>
<comment type="subunit">
    <text evidence="2">Monomer.</text>
</comment>
<comment type="subcellular location">
    <subcellularLocation>
        <location evidence="1">Nucleus</location>
    </subcellularLocation>
</comment>
<dbReference type="GO" id="GO:0008270">
    <property type="term" value="F:zinc ion binding"/>
    <property type="evidence" value="ECO:0007669"/>
    <property type="project" value="TreeGrafter"/>
</dbReference>
<reference evidence="9" key="1">
    <citation type="submission" date="2025-08" db="UniProtKB">
        <authorList>
            <consortium name="RefSeq"/>
        </authorList>
    </citation>
    <scope>IDENTIFICATION</scope>
    <source>
        <tissue evidence="9">Whole body</tissue>
    </source>
</reference>
<evidence type="ECO:0000256" key="6">
    <source>
        <dbReference type="ARBA" id="ARBA00023242"/>
    </source>
</evidence>
<dbReference type="GO" id="GO:0016788">
    <property type="term" value="F:hydrolase activity, acting on ester bonds"/>
    <property type="evidence" value="ECO:0007669"/>
    <property type="project" value="TreeGrafter"/>
</dbReference>
<keyword evidence="8" id="KW-1185">Reference proteome</keyword>
<dbReference type="GO" id="GO:0005634">
    <property type="term" value="C:nucleus"/>
    <property type="evidence" value="ECO:0007669"/>
    <property type="project" value="UniProtKB-SubCell"/>
</dbReference>
<dbReference type="AlphaFoldDB" id="A0A6J1RFA4"/>
<sequence length="149" mass="16954">MCSLMGNFFISEGKQGNVLRVRAKGRESIVDIITIIQSILHRHFYEEDRTVALGGVLQMRNGRVAQNVMPEQYPPRVSSFIDLARWFKCHDLQLKSDLIAVGTVINTEPDILYEEQRYDSPLPRRHHQFHSFSTDGVGGQTITKLPGSE</sequence>
<keyword evidence="6" id="KW-0539">Nucleus</keyword>
<evidence type="ECO:0000256" key="4">
    <source>
        <dbReference type="ARBA" id="ARBA00022801"/>
    </source>
</evidence>
<keyword evidence="5" id="KW-0862">Zinc</keyword>
<evidence type="ECO:0000313" key="8">
    <source>
        <dbReference type="Proteomes" id="UP000504618"/>
    </source>
</evidence>
<evidence type="ECO:0000256" key="3">
    <source>
        <dbReference type="ARBA" id="ARBA00022723"/>
    </source>
</evidence>
<protein>
    <submittedName>
        <fullName evidence="9">Ester hydrolase C11orf54 homolog</fullName>
    </submittedName>
</protein>
<evidence type="ECO:0000259" key="7">
    <source>
        <dbReference type="SMART" id="SM01168"/>
    </source>
</evidence>
<evidence type="ECO:0000256" key="5">
    <source>
        <dbReference type="ARBA" id="ARBA00022833"/>
    </source>
</evidence>
<dbReference type="SUPFAM" id="SSF117856">
    <property type="entry name" value="AF0104/ALDC/Ptd012-like"/>
    <property type="match status" value="1"/>
</dbReference>
<proteinExistence type="predicted"/>
<organism evidence="8 9">
    <name type="scientific">Temnothorax curvispinosus</name>
    <dbReference type="NCBI Taxonomy" id="300111"/>
    <lineage>
        <taxon>Eukaryota</taxon>
        <taxon>Metazoa</taxon>
        <taxon>Ecdysozoa</taxon>
        <taxon>Arthropoda</taxon>
        <taxon>Hexapoda</taxon>
        <taxon>Insecta</taxon>
        <taxon>Pterygota</taxon>
        <taxon>Neoptera</taxon>
        <taxon>Endopterygota</taxon>
        <taxon>Hymenoptera</taxon>
        <taxon>Apocrita</taxon>
        <taxon>Aculeata</taxon>
        <taxon>Formicoidea</taxon>
        <taxon>Formicidae</taxon>
        <taxon>Myrmicinae</taxon>
        <taxon>Temnothorax</taxon>
    </lineage>
</organism>
<dbReference type="InterPro" id="IPR015021">
    <property type="entry name" value="C11orf54_DUF1907"/>
</dbReference>
<name>A0A6J1RFA4_9HYME</name>
<dbReference type="Proteomes" id="UP000504618">
    <property type="component" value="Unplaced"/>
</dbReference>
<gene>
    <name evidence="9" type="primary">LOC112468472</name>
</gene>